<dbReference type="Proteomes" id="UP001152607">
    <property type="component" value="Unassembled WGS sequence"/>
</dbReference>
<name>A0A9W4XQX1_9PLEO</name>
<dbReference type="EMBL" id="CAOQHR010000004">
    <property type="protein sequence ID" value="CAI6334221.1"/>
    <property type="molecule type" value="Genomic_DNA"/>
</dbReference>
<comment type="caution">
    <text evidence="2">The sequence shown here is derived from an EMBL/GenBank/DDBJ whole genome shotgun (WGS) entry which is preliminary data.</text>
</comment>
<sequence length="520" mass="60552">MALSHDRHFKLKLGIPREFPRKFNDKYCHFADGVEDCECVKKKPQPSIEDCEFYGRPVEPLAFYLPPLRDVNQQMQSRLYTIPKEIRDLIFEYALADDGAPSFNCDNVFRRRAYGTIPSVDCACTLLQTCKAVYLEAYRLPFLLNGYLAYRTKLYYGRHDGSRFDSPSRPNMERIAPWQYALIQRIDMSLQQVSLESRLVTEIELWQPALRYEGAYCSPRYYNSLHSWNSSDPPEVSSHNFKLVPATIENSPYGPEDGNKVQLPRWDMVEFEGPDYDEYNETYTQVCKVMGKFTAAAMVARRLTHLTLRLSRTDWWTWEDDPNTTDNDKQLALDPFLGGRKSRPLLHEMVELANMRRAGYHPAYDDMPPTPASWSLTHPVNSTPWYHEPDNDTWGAAIGIMPDLKTFELVLETFAPKKRQLETVVECARTWKFPLKGTEYELVCDNKVEALQWRLPASEDQNASQKSEDVSEQNEGASEETSEESEYEFSEDDDESWHRSCTEFEVRVVRFKRRKVEWSS</sequence>
<evidence type="ECO:0000313" key="2">
    <source>
        <dbReference type="EMBL" id="CAI6334221.1"/>
    </source>
</evidence>
<accession>A0A9W4XQX1</accession>
<evidence type="ECO:0000313" key="3">
    <source>
        <dbReference type="Proteomes" id="UP001152607"/>
    </source>
</evidence>
<dbReference type="OrthoDB" id="288942at2759"/>
<feature type="compositionally biased region" description="Acidic residues" evidence="1">
    <location>
        <begin position="477"/>
        <end position="495"/>
    </location>
</feature>
<keyword evidence="3" id="KW-1185">Reference proteome</keyword>
<proteinExistence type="predicted"/>
<reference evidence="2" key="1">
    <citation type="submission" date="2023-01" db="EMBL/GenBank/DDBJ databases">
        <authorList>
            <person name="Van Ghelder C."/>
            <person name="Rancurel C."/>
        </authorList>
    </citation>
    <scope>NUCLEOTIDE SEQUENCE</scope>
    <source>
        <strain evidence="2">CNCM I-4278</strain>
    </source>
</reference>
<evidence type="ECO:0000256" key="1">
    <source>
        <dbReference type="SAM" id="MobiDB-lite"/>
    </source>
</evidence>
<feature type="region of interest" description="Disordered" evidence="1">
    <location>
        <begin position="456"/>
        <end position="499"/>
    </location>
</feature>
<organism evidence="2 3">
    <name type="scientific">Periconia digitata</name>
    <dbReference type="NCBI Taxonomy" id="1303443"/>
    <lineage>
        <taxon>Eukaryota</taxon>
        <taxon>Fungi</taxon>
        <taxon>Dikarya</taxon>
        <taxon>Ascomycota</taxon>
        <taxon>Pezizomycotina</taxon>
        <taxon>Dothideomycetes</taxon>
        <taxon>Pleosporomycetidae</taxon>
        <taxon>Pleosporales</taxon>
        <taxon>Massarineae</taxon>
        <taxon>Periconiaceae</taxon>
        <taxon>Periconia</taxon>
    </lineage>
</organism>
<gene>
    <name evidence="2" type="ORF">PDIGIT_LOCUS7275</name>
</gene>
<protein>
    <submittedName>
        <fullName evidence="2">Uncharacterized protein</fullName>
    </submittedName>
</protein>
<dbReference type="AlphaFoldDB" id="A0A9W4XQX1"/>